<gene>
    <name evidence="4" type="ordered locus">Emtol_1692</name>
</gene>
<accession>A0ABN4AKT7</accession>
<sequence>MKKLLFWGLFLSLSVVFAQEKNVKMGIVGMTHDHVYQILHNPNRAGVEIVGFAEPNKELALRLLKKYNLPESLWFSSLEEMITKAKPEAVCDFRSIIEHLETVQKCAPKGIHVMVEKPLAVNFAHAKEMEALANKHHIQLLTNYETTWYASNHQTFRMIHEQNAIGDIRKVVIHDGHRGPKEIGVSNEFFSWLTDPIKNGGGAIIDFGCYGADIMAWLMKGERPTSVTAITQTIKPEIYPNVDDEATIVVTYPKAQGIFQGSWNWPFDRKDIEVYGKTGYVFADKSPQMTIRKGDRNALPEEKIAVTPLETPMNDAFTYFAAVARGKVKSENDLGSLKINMVAMEILDAAVKSSKTGKTVVLK</sequence>
<protein>
    <submittedName>
        <fullName evidence="4">Oxidoreductase domain protein</fullName>
    </submittedName>
</protein>
<dbReference type="InterPro" id="IPR051450">
    <property type="entry name" value="Gfo/Idh/MocA_Oxidoreductases"/>
</dbReference>
<evidence type="ECO:0000259" key="3">
    <source>
        <dbReference type="Pfam" id="PF22725"/>
    </source>
</evidence>
<dbReference type="Proteomes" id="UP000002875">
    <property type="component" value="Chromosome"/>
</dbReference>
<feature type="signal peptide" evidence="1">
    <location>
        <begin position="1"/>
        <end position="18"/>
    </location>
</feature>
<dbReference type="Gene3D" id="3.30.360.10">
    <property type="entry name" value="Dihydrodipicolinate Reductase, domain 2"/>
    <property type="match status" value="1"/>
</dbReference>
<evidence type="ECO:0000256" key="1">
    <source>
        <dbReference type="SAM" id="SignalP"/>
    </source>
</evidence>
<dbReference type="Pfam" id="PF22725">
    <property type="entry name" value="GFO_IDH_MocA_C3"/>
    <property type="match status" value="1"/>
</dbReference>
<feature type="domain" description="GFO/IDH/MocA-like oxidoreductase" evidence="3">
    <location>
        <begin position="154"/>
        <end position="280"/>
    </location>
</feature>
<dbReference type="InterPro" id="IPR000683">
    <property type="entry name" value="Gfo/Idh/MocA-like_OxRdtase_N"/>
</dbReference>
<dbReference type="InterPro" id="IPR036291">
    <property type="entry name" value="NAD(P)-bd_dom_sf"/>
</dbReference>
<proteinExistence type="predicted"/>
<dbReference type="RefSeq" id="WP_015028535.1">
    <property type="nucleotide sequence ID" value="NC_018748.1"/>
</dbReference>
<feature type="domain" description="Gfo/Idh/MocA-like oxidoreductase N-terminal" evidence="2">
    <location>
        <begin position="24"/>
        <end position="143"/>
    </location>
</feature>
<evidence type="ECO:0000313" key="5">
    <source>
        <dbReference type="Proteomes" id="UP000002875"/>
    </source>
</evidence>
<dbReference type="EMBL" id="CP002961">
    <property type="protein sequence ID" value="AFK02835.1"/>
    <property type="molecule type" value="Genomic_DNA"/>
</dbReference>
<dbReference type="PANTHER" id="PTHR43377">
    <property type="entry name" value="BILIVERDIN REDUCTASE A"/>
    <property type="match status" value="1"/>
</dbReference>
<keyword evidence="5" id="KW-1185">Reference proteome</keyword>
<evidence type="ECO:0000313" key="4">
    <source>
        <dbReference type="EMBL" id="AFK02835.1"/>
    </source>
</evidence>
<dbReference type="SUPFAM" id="SSF51735">
    <property type="entry name" value="NAD(P)-binding Rossmann-fold domains"/>
    <property type="match status" value="1"/>
</dbReference>
<dbReference type="SUPFAM" id="SSF55347">
    <property type="entry name" value="Glyceraldehyde-3-phosphate dehydrogenase-like, C-terminal domain"/>
    <property type="match status" value="1"/>
</dbReference>
<keyword evidence="1" id="KW-0732">Signal</keyword>
<name>A0ABN4AKT7_EMTOG</name>
<dbReference type="InterPro" id="IPR055170">
    <property type="entry name" value="GFO_IDH_MocA-like_dom"/>
</dbReference>
<evidence type="ECO:0000259" key="2">
    <source>
        <dbReference type="Pfam" id="PF01408"/>
    </source>
</evidence>
<dbReference type="Gene3D" id="3.40.50.720">
    <property type="entry name" value="NAD(P)-binding Rossmann-like Domain"/>
    <property type="match status" value="1"/>
</dbReference>
<reference evidence="4 5" key="1">
    <citation type="submission" date="2011-07" db="EMBL/GenBank/DDBJ databases">
        <title>The complete genome of chromosome of Emticicia oligotrophica DSM 17448.</title>
        <authorList>
            <consortium name="US DOE Joint Genome Institute (JGI-PGF)"/>
            <person name="Lucas S."/>
            <person name="Han J."/>
            <person name="Lapidus A."/>
            <person name="Bruce D."/>
            <person name="Goodwin L."/>
            <person name="Pitluck S."/>
            <person name="Peters L."/>
            <person name="Kyrpides N."/>
            <person name="Mavromatis K."/>
            <person name="Ivanova N."/>
            <person name="Ovchinnikova G."/>
            <person name="Teshima H."/>
            <person name="Detter J.C."/>
            <person name="Tapia R."/>
            <person name="Han C."/>
            <person name="Land M."/>
            <person name="Hauser L."/>
            <person name="Markowitz V."/>
            <person name="Cheng J.-F."/>
            <person name="Hugenholtz P."/>
            <person name="Woyke T."/>
            <person name="Wu D."/>
            <person name="Tindall B."/>
            <person name="Pomrenke H."/>
            <person name="Brambilla E."/>
            <person name="Klenk H.-P."/>
            <person name="Eisen J.A."/>
        </authorList>
    </citation>
    <scope>NUCLEOTIDE SEQUENCE [LARGE SCALE GENOMIC DNA]</scope>
    <source>
        <strain evidence="4 5">DSM 17448</strain>
    </source>
</reference>
<feature type="chain" id="PRO_5046451602" evidence="1">
    <location>
        <begin position="19"/>
        <end position="363"/>
    </location>
</feature>
<organism evidence="4 5">
    <name type="scientific">Emticicia oligotrophica (strain DSM 17448 / CIP 109782 / MTCC 6937 / GPTSA100-15)</name>
    <dbReference type="NCBI Taxonomy" id="929562"/>
    <lineage>
        <taxon>Bacteria</taxon>
        <taxon>Pseudomonadati</taxon>
        <taxon>Bacteroidota</taxon>
        <taxon>Cytophagia</taxon>
        <taxon>Cytophagales</taxon>
        <taxon>Leadbetterellaceae</taxon>
        <taxon>Emticicia</taxon>
    </lineage>
</organism>
<dbReference type="PANTHER" id="PTHR43377:SF1">
    <property type="entry name" value="BILIVERDIN REDUCTASE A"/>
    <property type="match status" value="1"/>
</dbReference>
<dbReference type="Pfam" id="PF01408">
    <property type="entry name" value="GFO_IDH_MocA"/>
    <property type="match status" value="1"/>
</dbReference>